<protein>
    <submittedName>
        <fullName evidence="2">Uncharacterized protein</fullName>
    </submittedName>
</protein>
<feature type="region of interest" description="Disordered" evidence="1">
    <location>
        <begin position="1"/>
        <end position="92"/>
    </location>
</feature>
<gene>
    <name evidence="2" type="ORF">EYF80_062053</name>
</gene>
<keyword evidence="3" id="KW-1185">Reference proteome</keyword>
<sequence>MFEKCQTLEVTRLNGSGPRARVTETGQTQTKLNNPRTGFKHTGRSADRTPGNETQVDTKRAELAITQEEPIRSNQTTTGTGSAGKRETGPSK</sequence>
<dbReference type="EMBL" id="SRLO01007712">
    <property type="protein sequence ID" value="TNN27800.1"/>
    <property type="molecule type" value="Genomic_DNA"/>
</dbReference>
<organism evidence="2 3">
    <name type="scientific">Liparis tanakae</name>
    <name type="common">Tanaka's snailfish</name>
    <dbReference type="NCBI Taxonomy" id="230148"/>
    <lineage>
        <taxon>Eukaryota</taxon>
        <taxon>Metazoa</taxon>
        <taxon>Chordata</taxon>
        <taxon>Craniata</taxon>
        <taxon>Vertebrata</taxon>
        <taxon>Euteleostomi</taxon>
        <taxon>Actinopterygii</taxon>
        <taxon>Neopterygii</taxon>
        <taxon>Teleostei</taxon>
        <taxon>Neoteleostei</taxon>
        <taxon>Acanthomorphata</taxon>
        <taxon>Eupercaria</taxon>
        <taxon>Perciformes</taxon>
        <taxon>Cottioidei</taxon>
        <taxon>Cottales</taxon>
        <taxon>Liparidae</taxon>
        <taxon>Liparis</taxon>
    </lineage>
</organism>
<proteinExistence type="predicted"/>
<name>A0A4Z2EGX9_9TELE</name>
<comment type="caution">
    <text evidence="2">The sequence shown here is derived from an EMBL/GenBank/DDBJ whole genome shotgun (WGS) entry which is preliminary data.</text>
</comment>
<reference evidence="2 3" key="1">
    <citation type="submission" date="2019-03" db="EMBL/GenBank/DDBJ databases">
        <title>First draft genome of Liparis tanakae, snailfish: a comprehensive survey of snailfish specific genes.</title>
        <authorList>
            <person name="Kim W."/>
            <person name="Song I."/>
            <person name="Jeong J.-H."/>
            <person name="Kim D."/>
            <person name="Kim S."/>
            <person name="Ryu S."/>
            <person name="Song J.Y."/>
            <person name="Lee S.K."/>
        </authorList>
    </citation>
    <scope>NUCLEOTIDE SEQUENCE [LARGE SCALE GENOMIC DNA]</scope>
    <source>
        <tissue evidence="2">Muscle</tissue>
    </source>
</reference>
<evidence type="ECO:0000256" key="1">
    <source>
        <dbReference type="SAM" id="MobiDB-lite"/>
    </source>
</evidence>
<evidence type="ECO:0000313" key="2">
    <source>
        <dbReference type="EMBL" id="TNN27800.1"/>
    </source>
</evidence>
<feature type="compositionally biased region" description="Polar residues" evidence="1">
    <location>
        <begin position="24"/>
        <end position="36"/>
    </location>
</feature>
<evidence type="ECO:0000313" key="3">
    <source>
        <dbReference type="Proteomes" id="UP000314294"/>
    </source>
</evidence>
<dbReference type="AlphaFoldDB" id="A0A4Z2EGX9"/>
<dbReference type="Proteomes" id="UP000314294">
    <property type="component" value="Unassembled WGS sequence"/>
</dbReference>
<accession>A0A4Z2EGX9</accession>